<accession>A0A8W7PM66</accession>
<reference evidence="2" key="1">
    <citation type="submission" date="2022-08" db="UniProtKB">
        <authorList>
            <consortium name="EnsemblMetazoa"/>
        </authorList>
    </citation>
    <scope>IDENTIFICATION</scope>
</reference>
<feature type="compositionally biased region" description="Basic and acidic residues" evidence="1">
    <location>
        <begin position="118"/>
        <end position="128"/>
    </location>
</feature>
<feature type="compositionally biased region" description="Basic and acidic residues" evidence="1">
    <location>
        <begin position="85"/>
        <end position="97"/>
    </location>
</feature>
<evidence type="ECO:0000313" key="2">
    <source>
        <dbReference type="EnsemblMetazoa" id="ACOM033910-PA.1"/>
    </source>
</evidence>
<dbReference type="AlphaFoldDB" id="A0A8W7PM66"/>
<protein>
    <submittedName>
        <fullName evidence="2">Uncharacterized protein</fullName>
    </submittedName>
</protein>
<evidence type="ECO:0000256" key="1">
    <source>
        <dbReference type="SAM" id="MobiDB-lite"/>
    </source>
</evidence>
<proteinExistence type="predicted"/>
<dbReference type="EnsemblMetazoa" id="ACOM033910-RA">
    <property type="protein sequence ID" value="ACOM033910-PA.1"/>
    <property type="gene ID" value="ACOM033910"/>
</dbReference>
<feature type="region of interest" description="Disordered" evidence="1">
    <location>
        <begin position="78"/>
        <end position="128"/>
    </location>
</feature>
<sequence length="137" mass="15307">MKAGAYRCNYHSVVSAPPAANAHAQEEHDENGDVMGDLPVFACHTTAIINIKLSWANRFSEPNPESCRLFDRFTQTLANPLMRPGDGDRDLSDREMTPRANQAGNGPVAKQSSSRRSTPRERELRRFENCQLFSAET</sequence>
<name>A0A8W7PM66_ANOCL</name>
<organism evidence="2">
    <name type="scientific">Anopheles coluzzii</name>
    <name type="common">African malaria mosquito</name>
    <dbReference type="NCBI Taxonomy" id="1518534"/>
    <lineage>
        <taxon>Eukaryota</taxon>
        <taxon>Metazoa</taxon>
        <taxon>Ecdysozoa</taxon>
        <taxon>Arthropoda</taxon>
        <taxon>Hexapoda</taxon>
        <taxon>Insecta</taxon>
        <taxon>Pterygota</taxon>
        <taxon>Neoptera</taxon>
        <taxon>Endopterygota</taxon>
        <taxon>Diptera</taxon>
        <taxon>Nematocera</taxon>
        <taxon>Culicoidea</taxon>
        <taxon>Culicidae</taxon>
        <taxon>Anophelinae</taxon>
        <taxon>Anopheles</taxon>
    </lineage>
</organism>
<dbReference type="Proteomes" id="UP000075882">
    <property type="component" value="Unassembled WGS sequence"/>
</dbReference>